<feature type="domain" description="RNA polymerase sigma factor 54 DNA-binding" evidence="9">
    <location>
        <begin position="274"/>
        <end position="425"/>
    </location>
</feature>
<protein>
    <submittedName>
        <fullName evidence="11">RNA polymerase RpoN-/SigL-like sigma 54 subunit</fullName>
    </submittedName>
</protein>
<dbReference type="PANTHER" id="PTHR32248">
    <property type="entry name" value="RNA POLYMERASE SIGMA-54 FACTOR"/>
    <property type="match status" value="1"/>
</dbReference>
<comment type="similarity">
    <text evidence="1">Belongs to the sigma-54 factor family.</text>
</comment>
<accession>A0A4R1GHL1</accession>
<dbReference type="InterPro" id="IPR000394">
    <property type="entry name" value="RNA_pol_sigma_54"/>
</dbReference>
<evidence type="ECO:0000256" key="8">
    <source>
        <dbReference type="ARBA" id="ARBA00023163"/>
    </source>
</evidence>
<proteinExistence type="inferred from homology"/>
<evidence type="ECO:0000259" key="10">
    <source>
        <dbReference type="Pfam" id="PF04963"/>
    </source>
</evidence>
<evidence type="ECO:0000256" key="3">
    <source>
        <dbReference type="ARBA" id="ARBA00022679"/>
    </source>
</evidence>
<evidence type="ECO:0000256" key="4">
    <source>
        <dbReference type="ARBA" id="ARBA00022695"/>
    </source>
</evidence>
<dbReference type="Pfam" id="PF04552">
    <property type="entry name" value="Sigma54_DBD"/>
    <property type="match status" value="1"/>
</dbReference>
<dbReference type="PRINTS" id="PR00045">
    <property type="entry name" value="SIGMA54FCT"/>
</dbReference>
<keyword evidence="5" id="KW-0805">Transcription regulation</keyword>
<dbReference type="Pfam" id="PF00309">
    <property type="entry name" value="Sigma54_AID"/>
    <property type="match status" value="1"/>
</dbReference>
<evidence type="ECO:0000313" key="11">
    <source>
        <dbReference type="EMBL" id="TCK05369.1"/>
    </source>
</evidence>
<dbReference type="PROSITE" id="PS00718">
    <property type="entry name" value="SIGMA54_2"/>
    <property type="match status" value="1"/>
</dbReference>
<sequence>MAELRYDLKLSLQLKLTPSVYLHLEVLQLPLLKLEEAIKNEIEENPLLELEEGEEAEKEIEEREIPEFIFEGGNVFPAEEEEKTVIPSRLSLRESLLQQAAAELEGKELEIAKLIIENLDERGFLSLTENEIAKELSVPTETVKKVREVVKQLSPAGCGSYSVKEAFKAQLQELEVTEKFISAIDHLELLSKSRKDFQKKVGLTDKELEEFLALLKRLDPQPGNLGDFNLRIVPDLRVYLKDENVIVEVLQPGRFNLKINTFYLKHATREELKKYIYEKYQRAINLKKAIEQRNETLKKIGKVVFEHQKEFLKDGRTLKPLSYHEVAEKLSIHESTISRAVKDKFVETPHGVYPFKFFFKKGIGGISTESVKERIKQIIENEDKKKPLSDSKIAEILKKEGIKIARRTVAKYREEMGIPSAFERREK</sequence>
<dbReference type="InterPro" id="IPR007046">
    <property type="entry name" value="RNA_pol_sigma_54_core-bd"/>
</dbReference>
<keyword evidence="7" id="KW-0238">DNA-binding</keyword>
<gene>
    <name evidence="11" type="ORF">CLV27_0796</name>
</gene>
<dbReference type="PROSITE" id="PS50044">
    <property type="entry name" value="SIGMA54_3"/>
    <property type="match status" value="1"/>
</dbReference>
<organism evidence="11 12">
    <name type="scientific">Phorcysia thermohydrogeniphila</name>
    <dbReference type="NCBI Taxonomy" id="936138"/>
    <lineage>
        <taxon>Bacteria</taxon>
        <taxon>Pseudomonadati</taxon>
        <taxon>Aquificota</taxon>
        <taxon>Aquificia</taxon>
        <taxon>Desulfurobacteriales</taxon>
        <taxon>Desulfurobacteriaceae</taxon>
        <taxon>Phorcysia</taxon>
    </lineage>
</organism>
<evidence type="ECO:0000313" key="12">
    <source>
        <dbReference type="Proteomes" id="UP000295777"/>
    </source>
</evidence>
<evidence type="ECO:0000256" key="2">
    <source>
        <dbReference type="ARBA" id="ARBA00022478"/>
    </source>
</evidence>
<dbReference type="GO" id="GO:0006352">
    <property type="term" value="P:DNA-templated transcription initiation"/>
    <property type="evidence" value="ECO:0007669"/>
    <property type="project" value="InterPro"/>
</dbReference>
<keyword evidence="12" id="KW-1185">Reference proteome</keyword>
<dbReference type="Proteomes" id="UP000295777">
    <property type="component" value="Unassembled WGS sequence"/>
</dbReference>
<dbReference type="GO" id="GO:0001216">
    <property type="term" value="F:DNA-binding transcription activator activity"/>
    <property type="evidence" value="ECO:0007669"/>
    <property type="project" value="InterPro"/>
</dbReference>
<dbReference type="PANTHER" id="PTHR32248:SF4">
    <property type="entry name" value="RNA POLYMERASE SIGMA-54 FACTOR"/>
    <property type="match status" value="1"/>
</dbReference>
<dbReference type="PIRSF" id="PIRSF000774">
    <property type="entry name" value="RpoN"/>
    <property type="match status" value="1"/>
</dbReference>
<evidence type="ECO:0000256" key="7">
    <source>
        <dbReference type="ARBA" id="ARBA00023125"/>
    </source>
</evidence>
<dbReference type="GO" id="GO:0000428">
    <property type="term" value="C:DNA-directed RNA polymerase complex"/>
    <property type="evidence" value="ECO:0007669"/>
    <property type="project" value="UniProtKB-KW"/>
</dbReference>
<keyword evidence="6" id="KW-0731">Sigma factor</keyword>
<dbReference type="OrthoDB" id="9814402at2"/>
<dbReference type="InterPro" id="IPR038709">
    <property type="entry name" value="RpoN_core-bd_sf"/>
</dbReference>
<dbReference type="GO" id="GO:0016987">
    <property type="term" value="F:sigma factor activity"/>
    <property type="evidence" value="ECO:0007669"/>
    <property type="project" value="UniProtKB-KW"/>
</dbReference>
<dbReference type="InterPro" id="IPR007634">
    <property type="entry name" value="RNA_pol_sigma_54_DNA-bd"/>
</dbReference>
<dbReference type="GO" id="GO:0016779">
    <property type="term" value="F:nucleotidyltransferase activity"/>
    <property type="evidence" value="ECO:0007669"/>
    <property type="project" value="UniProtKB-KW"/>
</dbReference>
<dbReference type="Gene3D" id="1.10.10.1330">
    <property type="entry name" value="RNA polymerase sigma-54 factor, core-binding domain"/>
    <property type="match status" value="1"/>
</dbReference>
<feature type="domain" description="RNA polymerase sigma factor 54 core-binding" evidence="10">
    <location>
        <begin position="86"/>
        <end position="263"/>
    </location>
</feature>
<keyword evidence="3" id="KW-0808">Transferase</keyword>
<dbReference type="EMBL" id="SMFV01000002">
    <property type="protein sequence ID" value="TCK05369.1"/>
    <property type="molecule type" value="Genomic_DNA"/>
</dbReference>
<comment type="caution">
    <text evidence="11">The sequence shown here is derived from an EMBL/GenBank/DDBJ whole genome shotgun (WGS) entry which is preliminary data.</text>
</comment>
<evidence type="ECO:0000256" key="5">
    <source>
        <dbReference type="ARBA" id="ARBA00023015"/>
    </source>
</evidence>
<dbReference type="Gene3D" id="1.10.10.60">
    <property type="entry name" value="Homeodomain-like"/>
    <property type="match status" value="1"/>
</dbReference>
<evidence type="ECO:0000256" key="6">
    <source>
        <dbReference type="ARBA" id="ARBA00023082"/>
    </source>
</evidence>
<dbReference type="RefSeq" id="WP_132526015.1">
    <property type="nucleotide sequence ID" value="NZ_SMFV01000002.1"/>
</dbReference>
<keyword evidence="2" id="KW-0240">DNA-directed RNA polymerase</keyword>
<dbReference type="GO" id="GO:0003677">
    <property type="term" value="F:DNA binding"/>
    <property type="evidence" value="ECO:0007669"/>
    <property type="project" value="UniProtKB-KW"/>
</dbReference>
<reference evidence="11 12" key="1">
    <citation type="submission" date="2019-03" db="EMBL/GenBank/DDBJ databases">
        <title>Genomic Encyclopedia of Archaeal and Bacterial Type Strains, Phase II (KMG-II): from individual species to whole genera.</title>
        <authorList>
            <person name="Goeker M."/>
        </authorList>
    </citation>
    <scope>NUCLEOTIDE SEQUENCE [LARGE SCALE GENOMIC DNA]</scope>
    <source>
        <strain evidence="11 12">DSM 24425</strain>
    </source>
</reference>
<evidence type="ECO:0000259" key="9">
    <source>
        <dbReference type="Pfam" id="PF04552"/>
    </source>
</evidence>
<keyword evidence="8" id="KW-0804">Transcription</keyword>
<dbReference type="Pfam" id="PF04963">
    <property type="entry name" value="Sigma54_CBD"/>
    <property type="match status" value="1"/>
</dbReference>
<evidence type="ECO:0000256" key="1">
    <source>
        <dbReference type="ARBA" id="ARBA00008798"/>
    </source>
</evidence>
<dbReference type="NCBIfam" id="TIGR02395">
    <property type="entry name" value="rpoN_sigma"/>
    <property type="match status" value="1"/>
</dbReference>
<dbReference type="AlphaFoldDB" id="A0A4R1GHL1"/>
<name>A0A4R1GHL1_9BACT</name>
<keyword evidence="4" id="KW-0548">Nucleotidyltransferase</keyword>